<comment type="caution">
    <text evidence="2">The sequence shown here is derived from an EMBL/GenBank/DDBJ whole genome shotgun (WGS) entry which is preliminary data.</text>
</comment>
<accession>A0AB34GQX0</accession>
<feature type="compositionally biased region" description="Pro residues" evidence="1">
    <location>
        <begin position="154"/>
        <end position="163"/>
    </location>
</feature>
<sequence>MEFSWRQQEQGREGARQRLAPEQGAGQQQPSATASRLREARPQKSGVPSAWPCPALLRPPQRNYSRPPPPLRAHPAPNFWPLPATVALHNSAPVTRKSILLSNCGTAAALASRETRSDPGSGLRGLRVASGGTCAGGPGRVPFASGIVPRPWRRPCPPHAPRS</sequence>
<evidence type="ECO:0000256" key="1">
    <source>
        <dbReference type="SAM" id="MobiDB-lite"/>
    </source>
</evidence>
<feature type="region of interest" description="Disordered" evidence="1">
    <location>
        <begin position="129"/>
        <end position="163"/>
    </location>
</feature>
<keyword evidence="3" id="KW-1185">Reference proteome</keyword>
<dbReference type="Proteomes" id="UP001159641">
    <property type="component" value="Unassembled WGS sequence"/>
</dbReference>
<name>A0AB34GQX0_ESCRO</name>
<evidence type="ECO:0000313" key="2">
    <source>
        <dbReference type="EMBL" id="KAJ8781587.1"/>
    </source>
</evidence>
<protein>
    <submittedName>
        <fullName evidence="2">Uncharacterized protein</fullName>
    </submittedName>
</protein>
<gene>
    <name evidence="2" type="ORF">J1605_010845</name>
</gene>
<evidence type="ECO:0000313" key="3">
    <source>
        <dbReference type="Proteomes" id="UP001159641"/>
    </source>
</evidence>
<dbReference type="AlphaFoldDB" id="A0AB34GQX0"/>
<organism evidence="2 3">
    <name type="scientific">Eschrichtius robustus</name>
    <name type="common">California gray whale</name>
    <name type="synonym">Eschrichtius gibbosus</name>
    <dbReference type="NCBI Taxonomy" id="9764"/>
    <lineage>
        <taxon>Eukaryota</taxon>
        <taxon>Metazoa</taxon>
        <taxon>Chordata</taxon>
        <taxon>Craniata</taxon>
        <taxon>Vertebrata</taxon>
        <taxon>Euteleostomi</taxon>
        <taxon>Mammalia</taxon>
        <taxon>Eutheria</taxon>
        <taxon>Laurasiatheria</taxon>
        <taxon>Artiodactyla</taxon>
        <taxon>Whippomorpha</taxon>
        <taxon>Cetacea</taxon>
        <taxon>Mysticeti</taxon>
        <taxon>Eschrichtiidae</taxon>
        <taxon>Eschrichtius</taxon>
    </lineage>
</organism>
<reference evidence="2 3" key="1">
    <citation type="submission" date="2022-11" db="EMBL/GenBank/DDBJ databases">
        <title>Whole genome sequence of Eschrichtius robustus ER-17-0199.</title>
        <authorList>
            <person name="Bruniche-Olsen A."/>
            <person name="Black A.N."/>
            <person name="Fields C.J."/>
            <person name="Walden K."/>
            <person name="Dewoody J.A."/>
        </authorList>
    </citation>
    <scope>NUCLEOTIDE SEQUENCE [LARGE SCALE GENOMIC DNA]</scope>
    <source>
        <strain evidence="2">ER-17-0199</strain>
        <tissue evidence="2">Blubber</tissue>
    </source>
</reference>
<dbReference type="EMBL" id="JAIQCJ010002141">
    <property type="protein sequence ID" value="KAJ8781587.1"/>
    <property type="molecule type" value="Genomic_DNA"/>
</dbReference>
<feature type="region of interest" description="Disordered" evidence="1">
    <location>
        <begin position="1"/>
        <end position="76"/>
    </location>
</feature>
<feature type="compositionally biased region" description="Polar residues" evidence="1">
    <location>
        <begin position="25"/>
        <end position="34"/>
    </location>
</feature>
<proteinExistence type="predicted"/>